<protein>
    <submittedName>
        <fullName evidence="2">Allantoin racemase</fullName>
        <ecNumber evidence="2">5.1.99.3</ecNumber>
    </submittedName>
</protein>
<evidence type="ECO:0000313" key="3">
    <source>
        <dbReference type="Proteomes" id="UP000582231"/>
    </source>
</evidence>
<dbReference type="EC" id="5.1.99.3" evidence="2"/>
<dbReference type="Pfam" id="PF01177">
    <property type="entry name" value="Asp_Glu_race"/>
    <property type="match status" value="1"/>
</dbReference>
<dbReference type="InterPro" id="IPR015942">
    <property type="entry name" value="Asp/Glu/hydantoin_racemase"/>
</dbReference>
<dbReference type="PANTHER" id="PTHR28047:SF5">
    <property type="entry name" value="PROTEIN DCG1"/>
    <property type="match status" value="1"/>
</dbReference>
<reference evidence="2 3" key="1">
    <citation type="submission" date="2020-07" db="EMBL/GenBank/DDBJ databases">
        <title>Sequencing the genomes of 1000 actinobacteria strains.</title>
        <authorList>
            <person name="Klenk H.-P."/>
        </authorList>
    </citation>
    <scope>NUCLEOTIDE SEQUENCE [LARGE SCALE GENOMIC DNA]</scope>
    <source>
        <strain evidence="2 3">DSM 19082</strain>
    </source>
</reference>
<dbReference type="EMBL" id="JACCBF010000001">
    <property type="protein sequence ID" value="NYD29103.1"/>
    <property type="molecule type" value="Genomic_DNA"/>
</dbReference>
<organism evidence="2 3">
    <name type="scientific">Nocardioides kongjuensis</name>
    <dbReference type="NCBI Taxonomy" id="349522"/>
    <lineage>
        <taxon>Bacteria</taxon>
        <taxon>Bacillati</taxon>
        <taxon>Actinomycetota</taxon>
        <taxon>Actinomycetes</taxon>
        <taxon>Propionibacteriales</taxon>
        <taxon>Nocardioidaceae</taxon>
        <taxon>Nocardioides</taxon>
    </lineage>
</organism>
<dbReference type="InterPro" id="IPR053714">
    <property type="entry name" value="Iso_Racemase_Enz_sf"/>
</dbReference>
<comment type="caution">
    <text evidence="2">The sequence shown here is derived from an EMBL/GenBank/DDBJ whole genome shotgun (WGS) entry which is preliminary data.</text>
</comment>
<dbReference type="Proteomes" id="UP000582231">
    <property type="component" value="Unassembled WGS sequence"/>
</dbReference>
<keyword evidence="3" id="KW-1185">Reference proteome</keyword>
<dbReference type="GO" id="GO:0047661">
    <property type="term" value="F:amino-acid racemase activity"/>
    <property type="evidence" value="ECO:0007669"/>
    <property type="project" value="InterPro"/>
</dbReference>
<dbReference type="RefSeq" id="WP_179725496.1">
    <property type="nucleotide sequence ID" value="NZ_BAABEF010000001.1"/>
</dbReference>
<proteinExistence type="inferred from homology"/>
<dbReference type="AlphaFoldDB" id="A0A852R2W2"/>
<name>A0A852R2W2_9ACTN</name>
<evidence type="ECO:0000313" key="2">
    <source>
        <dbReference type="EMBL" id="NYD29103.1"/>
    </source>
</evidence>
<sequence>MHLRVILPIIGDTFIEQIRTEVSAWVTAGTEVDVVSISRGPASIESEYDEALAGPGILERVAEATRDGVDAIFVSCGADPAIQAAREITDVPVVGGFEPAMLTALTLGERVGILQVLPNVLPMLRSLARRHAIADRLGTIRVIDLPVLGLAHDDVLVDRLVAQARAAVRDGEADVLVLGCTGMLGVAAAVQDRLAADGPAVPVVDPTAAAVQWLESQVRMRLTASRTTYRTPPAKERIA</sequence>
<keyword evidence="2" id="KW-0413">Isomerase</keyword>
<comment type="similarity">
    <text evidence="1">Belongs to the HyuE racemase family.</text>
</comment>
<evidence type="ECO:0000256" key="1">
    <source>
        <dbReference type="ARBA" id="ARBA00038414"/>
    </source>
</evidence>
<dbReference type="InterPro" id="IPR052186">
    <property type="entry name" value="Hydantoin_racemase-like"/>
</dbReference>
<dbReference type="Gene3D" id="3.40.50.12500">
    <property type="match status" value="1"/>
</dbReference>
<gene>
    <name evidence="2" type="ORF">BJ958_000649</name>
</gene>
<dbReference type="GO" id="GO:0047653">
    <property type="term" value="F:allantoin racemase activity"/>
    <property type="evidence" value="ECO:0007669"/>
    <property type="project" value="UniProtKB-EC"/>
</dbReference>
<dbReference type="PANTHER" id="PTHR28047">
    <property type="entry name" value="PROTEIN DCG1"/>
    <property type="match status" value="1"/>
</dbReference>
<accession>A0A852R2W2</accession>